<sequence length="292" mass="32481">MKIAFFAGMNETDEDKVVRSLVRNDEGLAKHGIRAPGVRRYRRPLRELAEARLRGQDMSTLGTLVTDQFLKETPNLARVALANPAYLAAPRHMFDDGIPLPEAAARIQVMQSLFPEAEVEIFVALRNPAAFVNTMMKALGDNDVRNYLGGYDILGFRWSEVVARLRDAAPGVKLTFWANEDAPLIWGTILREMLGIADEDPIFGDHDLLHDLLLPEGQGLLKQRLGQGTPVGQADRQALAQDLLAEYGDPEQMWDNVDLTGWSHRTVADMTMAYEEDLDIIANMPGISFIAP</sequence>
<dbReference type="OrthoDB" id="7816979at2"/>
<dbReference type="KEGG" id="kvl:KVU_0344"/>
<dbReference type="EMBL" id="CP002018">
    <property type="protein sequence ID" value="AEM40182.1"/>
    <property type="molecule type" value="Genomic_DNA"/>
</dbReference>
<gene>
    <name evidence="1" type="ordered locus">KVU_0344</name>
</gene>
<evidence type="ECO:0000313" key="1">
    <source>
        <dbReference type="EMBL" id="AEM40182.1"/>
    </source>
</evidence>
<dbReference type="eggNOG" id="ENOG502Z7JV">
    <property type="taxonomic scope" value="Bacteria"/>
</dbReference>
<keyword evidence="2" id="KW-1185">Reference proteome</keyword>
<accession>F9Y9T0</accession>
<proteinExistence type="predicted"/>
<organism evidence="1 2">
    <name type="scientific">Ketogulonicigenium vulgare (strain WSH-001)</name>
    <dbReference type="NCBI Taxonomy" id="759362"/>
    <lineage>
        <taxon>Bacteria</taxon>
        <taxon>Pseudomonadati</taxon>
        <taxon>Pseudomonadota</taxon>
        <taxon>Alphaproteobacteria</taxon>
        <taxon>Rhodobacterales</taxon>
        <taxon>Roseobacteraceae</taxon>
        <taxon>Ketogulonicigenium</taxon>
    </lineage>
</organism>
<evidence type="ECO:0000313" key="2">
    <source>
        <dbReference type="Proteomes" id="UP000000692"/>
    </source>
</evidence>
<dbReference type="HOGENOM" id="CLU_955920_0_0_5"/>
<reference evidence="1 2" key="1">
    <citation type="journal article" date="2011" name="J. Bacteriol.">
        <title>Complete genome sequence of the industrial strain Ketogulonicigenium vulgare WSH-001.</title>
        <authorList>
            <person name="Liu L."/>
            <person name="Li Y."/>
            <person name="Zhang J."/>
            <person name="Zhou Z."/>
            <person name="Liu J."/>
            <person name="Li X."/>
            <person name="Zhou J."/>
            <person name="Du G."/>
            <person name="Wang L."/>
            <person name="Chen J."/>
        </authorList>
    </citation>
    <scope>NUCLEOTIDE SEQUENCE [LARGE SCALE GENOMIC DNA]</scope>
    <source>
        <strain evidence="1 2">WSH-001</strain>
    </source>
</reference>
<name>F9Y9T0_KETVW</name>
<protein>
    <submittedName>
        <fullName evidence="1">Uncharacterized protein</fullName>
    </submittedName>
</protein>
<dbReference type="AlphaFoldDB" id="F9Y9T0"/>
<dbReference type="PATRIC" id="fig|759362.5.peg.359"/>
<dbReference type="RefSeq" id="WP_013383611.1">
    <property type="nucleotide sequence ID" value="NC_017384.1"/>
</dbReference>
<dbReference type="Proteomes" id="UP000000692">
    <property type="component" value="Chromosome"/>
</dbReference>